<dbReference type="OMA" id="VMICERN"/>
<evidence type="ECO:0000313" key="4">
    <source>
        <dbReference type="Proteomes" id="UP000198287"/>
    </source>
</evidence>
<evidence type="ECO:0000313" key="3">
    <source>
        <dbReference type="EMBL" id="OXA37300.1"/>
    </source>
</evidence>
<feature type="region of interest" description="Disordered" evidence="2">
    <location>
        <begin position="237"/>
        <end position="297"/>
    </location>
</feature>
<gene>
    <name evidence="3" type="ORF">Fcan01_27948</name>
</gene>
<feature type="compositionally biased region" description="Low complexity" evidence="2">
    <location>
        <begin position="137"/>
        <end position="147"/>
    </location>
</feature>
<dbReference type="AlphaFoldDB" id="A0A226CX09"/>
<feature type="region of interest" description="Disordered" evidence="2">
    <location>
        <begin position="95"/>
        <end position="198"/>
    </location>
</feature>
<proteinExistence type="inferred from homology"/>
<protein>
    <submittedName>
        <fullName evidence="3">Protein CDV3 A</fullName>
    </submittedName>
</protein>
<reference evidence="3 4" key="1">
    <citation type="submission" date="2015-12" db="EMBL/GenBank/DDBJ databases">
        <title>The genome of Folsomia candida.</title>
        <authorList>
            <person name="Faddeeva A."/>
            <person name="Derks M.F."/>
            <person name="Anvar Y."/>
            <person name="Smit S."/>
            <person name="Van Straalen N."/>
            <person name="Roelofs D."/>
        </authorList>
    </citation>
    <scope>NUCLEOTIDE SEQUENCE [LARGE SCALE GENOMIC DNA]</scope>
    <source>
        <strain evidence="3 4">VU population</strain>
        <tissue evidence="3">Whole body</tissue>
    </source>
</reference>
<keyword evidence="4" id="KW-1185">Reference proteome</keyword>
<dbReference type="Proteomes" id="UP000198287">
    <property type="component" value="Unassembled WGS sequence"/>
</dbReference>
<dbReference type="Pfam" id="PF15359">
    <property type="entry name" value="CDV3"/>
    <property type="match status" value="1"/>
</dbReference>
<dbReference type="PANTHER" id="PTHR16284">
    <property type="entry name" value="PROTEIN CDV3 HOMOLOG"/>
    <property type="match status" value="1"/>
</dbReference>
<name>A0A226CX09_FOLCA</name>
<evidence type="ECO:0000256" key="2">
    <source>
        <dbReference type="SAM" id="MobiDB-lite"/>
    </source>
</evidence>
<dbReference type="PANTHER" id="PTHR16284:SF13">
    <property type="entry name" value="PROTEIN CDV3 HOMOLOG"/>
    <property type="match status" value="1"/>
</dbReference>
<comment type="caution">
    <text evidence="3">The sequence shown here is derived from an EMBL/GenBank/DDBJ whole genome shotgun (WGS) entry which is preliminary data.</text>
</comment>
<dbReference type="InterPro" id="IPR026806">
    <property type="entry name" value="CDV3"/>
</dbReference>
<organism evidence="3 4">
    <name type="scientific">Folsomia candida</name>
    <name type="common">Springtail</name>
    <dbReference type="NCBI Taxonomy" id="158441"/>
    <lineage>
        <taxon>Eukaryota</taxon>
        <taxon>Metazoa</taxon>
        <taxon>Ecdysozoa</taxon>
        <taxon>Arthropoda</taxon>
        <taxon>Hexapoda</taxon>
        <taxon>Collembola</taxon>
        <taxon>Entomobryomorpha</taxon>
        <taxon>Isotomoidea</taxon>
        <taxon>Isotomidae</taxon>
        <taxon>Proisotominae</taxon>
        <taxon>Folsomia</taxon>
    </lineage>
</organism>
<feature type="compositionally biased region" description="Low complexity" evidence="2">
    <location>
        <begin position="263"/>
        <end position="274"/>
    </location>
</feature>
<feature type="compositionally biased region" description="Basic and acidic residues" evidence="2">
    <location>
        <begin position="153"/>
        <end position="178"/>
    </location>
</feature>
<sequence length="297" mass="31636">MAAENEKVDLDDFFAKRDKKKKSGKKKYETTEELAKILGKRTEERKKLEEGKSQYVVQGEGVVPNTQNEDDEWLEQKEETVDLTGLKVTELVLLDDEEEEIAEGKDPGEVGGTTDGPWRKREKAAALPPPVPVPTASEKSSSTTTPTGEEEDKLINNKDHEETAIITEKDDKSVDDQRVTPTPVEVAEEKPSGPAKYVPPAVKKAMEAAAAAASKSVGGGGVGNAVPPVRDIFEARPLSETSGSGASAGEGVKGAYVPPWKRAGASSVPGSASGKPRKTAAAPNIHDEEYFPSLGAS</sequence>
<dbReference type="STRING" id="158441.A0A226CX09"/>
<accession>A0A226CX09</accession>
<dbReference type="EMBL" id="LNIX01000060">
    <property type="protein sequence ID" value="OXA37300.1"/>
    <property type="molecule type" value="Genomic_DNA"/>
</dbReference>
<dbReference type="GO" id="GO:0005737">
    <property type="term" value="C:cytoplasm"/>
    <property type="evidence" value="ECO:0007669"/>
    <property type="project" value="TreeGrafter"/>
</dbReference>
<evidence type="ECO:0000256" key="1">
    <source>
        <dbReference type="ARBA" id="ARBA00006062"/>
    </source>
</evidence>
<comment type="similarity">
    <text evidence="1">Belongs to the CDV3 family.</text>
</comment>